<organism evidence="2 3">
    <name type="scientific">Truepera radiovictrix (strain DSM 17093 / CIP 108686 / LMG 22925 / RQ-24)</name>
    <dbReference type="NCBI Taxonomy" id="649638"/>
    <lineage>
        <taxon>Bacteria</taxon>
        <taxon>Thermotogati</taxon>
        <taxon>Deinococcota</taxon>
        <taxon>Deinococci</taxon>
        <taxon>Trueperales</taxon>
        <taxon>Trueperaceae</taxon>
        <taxon>Truepera</taxon>
    </lineage>
</organism>
<dbReference type="STRING" id="649638.Trad_1203"/>
<gene>
    <name evidence="2" type="ordered locus">Trad_1203</name>
</gene>
<feature type="transmembrane region" description="Helical" evidence="1">
    <location>
        <begin position="6"/>
        <end position="24"/>
    </location>
</feature>
<evidence type="ECO:0000313" key="2">
    <source>
        <dbReference type="EMBL" id="ADI14326.1"/>
    </source>
</evidence>
<dbReference type="EMBL" id="CP002049">
    <property type="protein sequence ID" value="ADI14326.1"/>
    <property type="molecule type" value="Genomic_DNA"/>
</dbReference>
<accession>D7CW63</accession>
<sequence>MPDLLAWLLVLAGGLAALLLPWLMRPKARYPRCKSAQVQVLSKEPIGVTFHDHERFALVQRRFRMTKRCARCQETWAVELIEAR</sequence>
<keyword evidence="1" id="KW-0812">Transmembrane</keyword>
<dbReference type="KEGG" id="tra:Trad_1203"/>
<keyword evidence="3" id="KW-1185">Reference proteome</keyword>
<evidence type="ECO:0000256" key="1">
    <source>
        <dbReference type="SAM" id="Phobius"/>
    </source>
</evidence>
<dbReference type="RefSeq" id="WP_013177696.1">
    <property type="nucleotide sequence ID" value="NC_014221.1"/>
</dbReference>
<proteinExistence type="predicted"/>
<name>D7CW63_TRURR</name>
<keyword evidence="1" id="KW-0472">Membrane</keyword>
<reference evidence="3" key="1">
    <citation type="submission" date="2010-05" db="EMBL/GenBank/DDBJ databases">
        <title>The complete genome of Truepera radiovictris DSM 17093.</title>
        <authorList>
            <consortium name="US DOE Joint Genome Institute (JGI-PGF)"/>
            <person name="Lucas S."/>
            <person name="Copeland A."/>
            <person name="Lapidus A."/>
            <person name="Glavina del Rio T."/>
            <person name="Dalin E."/>
            <person name="Tice H."/>
            <person name="Bruce D."/>
            <person name="Goodwin L."/>
            <person name="Pitluck S."/>
            <person name="Kyrpides N."/>
            <person name="Mavromatis K."/>
            <person name="Ovchinnikova G."/>
            <person name="Munk A.C."/>
            <person name="Detter J.C."/>
            <person name="Han C."/>
            <person name="Tapia R."/>
            <person name="Land M."/>
            <person name="Hauser L."/>
            <person name="Markowitz V."/>
            <person name="Cheng J.-F."/>
            <person name="Hugenholtz P."/>
            <person name="Woyke T."/>
            <person name="Wu D."/>
            <person name="Tindall B."/>
            <person name="Pomrenke H.G."/>
            <person name="Brambilla E."/>
            <person name="Klenk H.-P."/>
            <person name="Eisen J.A."/>
        </authorList>
    </citation>
    <scope>NUCLEOTIDE SEQUENCE [LARGE SCALE GENOMIC DNA]</scope>
    <source>
        <strain evidence="3">DSM 17093 / CIP 108686 / LMG 22925 / RQ-24</strain>
    </source>
</reference>
<reference evidence="2 3" key="2">
    <citation type="journal article" date="2011" name="Stand. Genomic Sci.">
        <title>Complete genome sequence of Truepera radiovictrix type strain (RQ-24).</title>
        <authorList>
            <person name="Ivanova N."/>
            <person name="Rohde C."/>
            <person name="Munk C."/>
            <person name="Nolan M."/>
            <person name="Lucas S."/>
            <person name="Del Rio T.G."/>
            <person name="Tice H."/>
            <person name="Deshpande S."/>
            <person name="Cheng J.F."/>
            <person name="Tapia R."/>
            <person name="Han C."/>
            <person name="Goodwin L."/>
            <person name="Pitluck S."/>
            <person name="Liolios K."/>
            <person name="Mavromatis K."/>
            <person name="Mikhailova N."/>
            <person name="Pati A."/>
            <person name="Chen A."/>
            <person name="Palaniappan K."/>
            <person name="Land M."/>
            <person name="Hauser L."/>
            <person name="Chang Y.J."/>
            <person name="Jeffries C.D."/>
            <person name="Brambilla E."/>
            <person name="Rohde M."/>
            <person name="Goker M."/>
            <person name="Tindall B.J."/>
            <person name="Woyke T."/>
            <person name="Bristow J."/>
            <person name="Eisen J.A."/>
            <person name="Markowitz V."/>
            <person name="Hugenholtz P."/>
            <person name="Kyrpides N.C."/>
            <person name="Klenk H.P."/>
            <person name="Lapidus A."/>
        </authorList>
    </citation>
    <scope>NUCLEOTIDE SEQUENCE [LARGE SCALE GENOMIC DNA]</scope>
    <source>
        <strain evidence="3">DSM 17093 / CIP 108686 / LMG 22925 / RQ-24</strain>
    </source>
</reference>
<protein>
    <submittedName>
        <fullName evidence="2">Uncharacterized protein</fullName>
    </submittedName>
</protein>
<dbReference type="Proteomes" id="UP000000379">
    <property type="component" value="Chromosome"/>
</dbReference>
<keyword evidence="1" id="KW-1133">Transmembrane helix</keyword>
<dbReference type="HOGENOM" id="CLU_2526548_0_0_0"/>
<evidence type="ECO:0000313" key="3">
    <source>
        <dbReference type="Proteomes" id="UP000000379"/>
    </source>
</evidence>
<dbReference type="AlphaFoldDB" id="D7CW63"/>